<sequence length="92" mass="10034">MTCETHTDLGRALGMPGRLVTRRQKGTTQWSVPELGLLAGHWNIPPWCLLSDLPNVLTELPEKRVAALRRAKGHQPVPFKPPAPKPSAPVAA</sequence>
<evidence type="ECO:0000313" key="3">
    <source>
        <dbReference type="Proteomes" id="UP000275401"/>
    </source>
</evidence>
<gene>
    <name evidence="2" type="ORF">EEJ42_02190</name>
</gene>
<feature type="region of interest" description="Disordered" evidence="1">
    <location>
        <begin position="70"/>
        <end position="92"/>
    </location>
</feature>
<keyword evidence="3" id="KW-1185">Reference proteome</keyword>
<dbReference type="AlphaFoldDB" id="A0A3M8X8Q7"/>
<dbReference type="Proteomes" id="UP000275401">
    <property type="component" value="Unassembled WGS sequence"/>
</dbReference>
<feature type="compositionally biased region" description="Pro residues" evidence="1">
    <location>
        <begin position="78"/>
        <end position="92"/>
    </location>
</feature>
<accession>A0A3M8X8Q7</accession>
<comment type="caution">
    <text evidence="2">The sequence shown here is derived from an EMBL/GenBank/DDBJ whole genome shotgun (WGS) entry which is preliminary data.</text>
</comment>
<evidence type="ECO:0000313" key="2">
    <source>
        <dbReference type="EMBL" id="RNG38014.1"/>
    </source>
</evidence>
<feature type="region of interest" description="Disordered" evidence="1">
    <location>
        <begin position="1"/>
        <end position="25"/>
    </location>
</feature>
<evidence type="ECO:0000256" key="1">
    <source>
        <dbReference type="SAM" id="MobiDB-lite"/>
    </source>
</evidence>
<organism evidence="2 3">
    <name type="scientific">Streptomyces botrytidirepellens</name>
    <dbReference type="NCBI Taxonomy" id="2486417"/>
    <lineage>
        <taxon>Bacteria</taxon>
        <taxon>Bacillati</taxon>
        <taxon>Actinomycetota</taxon>
        <taxon>Actinomycetes</taxon>
        <taxon>Kitasatosporales</taxon>
        <taxon>Streptomycetaceae</taxon>
        <taxon>Streptomyces</taxon>
    </lineage>
</organism>
<name>A0A3M8X8Q7_9ACTN</name>
<reference evidence="2 3" key="1">
    <citation type="submission" date="2018-11" db="EMBL/GenBank/DDBJ databases">
        <title>The Potential of Streptomyces as Biocontrol Agents against the Tomato grey mould, Botrytis cinerea (Gray mold) Frontiers in Microbiology.</title>
        <authorList>
            <person name="Li D."/>
        </authorList>
    </citation>
    <scope>NUCLEOTIDE SEQUENCE [LARGE SCALE GENOMIC DNA]</scope>
    <source>
        <strain evidence="2 3">NEAU-LD23</strain>
    </source>
</reference>
<protein>
    <submittedName>
        <fullName evidence="2">Uncharacterized protein</fullName>
    </submittedName>
</protein>
<proteinExistence type="predicted"/>
<dbReference type="EMBL" id="RIBZ01000031">
    <property type="protein sequence ID" value="RNG38014.1"/>
    <property type="molecule type" value="Genomic_DNA"/>
</dbReference>